<keyword evidence="5 6" id="KW-0472">Membrane</keyword>
<reference evidence="8 9" key="1">
    <citation type="submission" date="2019-04" db="EMBL/GenBank/DDBJ databases">
        <title>Friends and foes A comparative genomics study of 23 Aspergillus species from section Flavi.</title>
        <authorList>
            <consortium name="DOE Joint Genome Institute"/>
            <person name="Kjaerbolling I."/>
            <person name="Vesth T."/>
            <person name="Frisvad J.C."/>
            <person name="Nybo J.L."/>
            <person name="Theobald S."/>
            <person name="Kildgaard S."/>
            <person name="Isbrandt T."/>
            <person name="Kuo A."/>
            <person name="Sato A."/>
            <person name="Lyhne E.K."/>
            <person name="Kogle M.E."/>
            <person name="Wiebenga A."/>
            <person name="Kun R.S."/>
            <person name="Lubbers R.J."/>
            <person name="Makela M.R."/>
            <person name="Barry K."/>
            <person name="Chovatia M."/>
            <person name="Clum A."/>
            <person name="Daum C."/>
            <person name="Haridas S."/>
            <person name="He G."/>
            <person name="LaButti K."/>
            <person name="Lipzen A."/>
            <person name="Mondo S."/>
            <person name="Riley R."/>
            <person name="Salamov A."/>
            <person name="Simmons B.A."/>
            <person name="Magnuson J.K."/>
            <person name="Henrissat B."/>
            <person name="Mortensen U.H."/>
            <person name="Larsen T.O."/>
            <person name="Devries R.P."/>
            <person name="Grigoriev I.V."/>
            <person name="Machida M."/>
            <person name="Baker S.E."/>
            <person name="Andersen M.R."/>
        </authorList>
    </citation>
    <scope>NUCLEOTIDE SEQUENCE [LARGE SCALE GENOMIC DNA]</scope>
    <source>
        <strain evidence="8 9">CBS 151.66</strain>
    </source>
</reference>
<dbReference type="AlphaFoldDB" id="A0A5N5WVN4"/>
<gene>
    <name evidence="8" type="ORF">BDV29DRAFT_197171</name>
</gene>
<feature type="transmembrane region" description="Helical" evidence="6">
    <location>
        <begin position="229"/>
        <end position="250"/>
    </location>
</feature>
<dbReference type="PANTHER" id="PTHR42718:SF9">
    <property type="entry name" value="MAJOR FACILITATOR SUPERFAMILY MULTIDRUG TRANSPORTER MFSC"/>
    <property type="match status" value="1"/>
</dbReference>
<protein>
    <submittedName>
        <fullName evidence="8">Major facilitator superfamily-domain-containing protein</fullName>
    </submittedName>
</protein>
<feature type="transmembrane region" description="Helical" evidence="6">
    <location>
        <begin position="171"/>
        <end position="191"/>
    </location>
</feature>
<dbReference type="InterPro" id="IPR020846">
    <property type="entry name" value="MFS_dom"/>
</dbReference>
<sequence>MAIFGLVSRNRTQDGDGDGWFGKLPQFTIISRPGSSLGHSTPSYGLATPTEEKGLTTLEPCPEIGRLASWRGALILLVTSGSQFLDNVFMTSSNIALSSIQEDFGVSSTNLQWMISAYTLSFGGFLLLAGVLSDRYGGKIILCLGLFWLSLWTLTIGFGQSFIELAVFRGIQGIGAAMTVPSAIGIISSYFTEVDRTRGLSIYAASGTLGFCVGLIFGGFLTSSLGWRYIFYLIVIITGLLGILGAIVLPKDQLAGKEKPKMDYFGALLSTAGLILLQFVLSSGGDYGWDTPFIIVLLILAIALLAVFMLLEWYISYPIMPLSLWKIPNFAGLWIAGFTCYGSYQNVIYYIVLMAQQVGNLSADDTALRFLPMGVIGFIASMGTGKALEYVNGKYTLIAGLVLTVLAPIPSALTANSDPNFWVNVLPTSLISITAVSLIFVTTSTTILTTVPVNVKSLCGGMLNTAFQIGSGVALAISAAVTEAVDIQKGHSLAQQYSTGLWCSAGLAGLGLVIAMILVRRRGIGPADRNDTPCAI</sequence>
<evidence type="ECO:0000313" key="9">
    <source>
        <dbReference type="Proteomes" id="UP000326565"/>
    </source>
</evidence>
<feature type="domain" description="Major facilitator superfamily (MFS) profile" evidence="7">
    <location>
        <begin position="75"/>
        <end position="523"/>
    </location>
</feature>
<feature type="transmembrane region" description="Helical" evidence="6">
    <location>
        <begin position="395"/>
        <end position="413"/>
    </location>
</feature>
<keyword evidence="2" id="KW-0813">Transport</keyword>
<evidence type="ECO:0000256" key="1">
    <source>
        <dbReference type="ARBA" id="ARBA00004141"/>
    </source>
</evidence>
<dbReference type="Pfam" id="PF07690">
    <property type="entry name" value="MFS_1"/>
    <property type="match status" value="1"/>
</dbReference>
<evidence type="ECO:0000256" key="4">
    <source>
        <dbReference type="ARBA" id="ARBA00022989"/>
    </source>
</evidence>
<dbReference type="PROSITE" id="PS50850">
    <property type="entry name" value="MFS"/>
    <property type="match status" value="1"/>
</dbReference>
<evidence type="ECO:0000256" key="3">
    <source>
        <dbReference type="ARBA" id="ARBA00022692"/>
    </source>
</evidence>
<dbReference type="GO" id="GO:0022857">
    <property type="term" value="F:transmembrane transporter activity"/>
    <property type="evidence" value="ECO:0007669"/>
    <property type="project" value="InterPro"/>
</dbReference>
<evidence type="ECO:0000256" key="6">
    <source>
        <dbReference type="SAM" id="Phobius"/>
    </source>
</evidence>
<accession>A0A5N5WVN4</accession>
<proteinExistence type="predicted"/>
<dbReference type="EMBL" id="ML732263">
    <property type="protein sequence ID" value="KAB8071807.1"/>
    <property type="molecule type" value="Genomic_DNA"/>
</dbReference>
<dbReference type="InterPro" id="IPR011701">
    <property type="entry name" value="MFS"/>
</dbReference>
<comment type="subcellular location">
    <subcellularLocation>
        <location evidence="1">Membrane</location>
        <topology evidence="1">Multi-pass membrane protein</topology>
    </subcellularLocation>
</comment>
<feature type="transmembrane region" description="Helical" evidence="6">
    <location>
        <begin position="327"/>
        <end position="350"/>
    </location>
</feature>
<dbReference type="Gene3D" id="1.20.1720.10">
    <property type="entry name" value="Multidrug resistance protein D"/>
    <property type="match status" value="1"/>
</dbReference>
<feature type="transmembrane region" description="Helical" evidence="6">
    <location>
        <begin position="499"/>
        <end position="519"/>
    </location>
</feature>
<dbReference type="Gene3D" id="1.20.1250.20">
    <property type="entry name" value="MFS general substrate transporter like domains"/>
    <property type="match status" value="1"/>
</dbReference>
<feature type="transmembrane region" description="Helical" evidence="6">
    <location>
        <begin position="458"/>
        <end position="479"/>
    </location>
</feature>
<feature type="transmembrane region" description="Helical" evidence="6">
    <location>
        <begin position="262"/>
        <end position="281"/>
    </location>
</feature>
<evidence type="ECO:0000256" key="2">
    <source>
        <dbReference type="ARBA" id="ARBA00022448"/>
    </source>
</evidence>
<evidence type="ECO:0000259" key="7">
    <source>
        <dbReference type="PROSITE" id="PS50850"/>
    </source>
</evidence>
<dbReference type="SUPFAM" id="SSF103473">
    <property type="entry name" value="MFS general substrate transporter"/>
    <property type="match status" value="2"/>
</dbReference>
<organism evidence="8 9">
    <name type="scientific">Aspergillus leporis</name>
    <dbReference type="NCBI Taxonomy" id="41062"/>
    <lineage>
        <taxon>Eukaryota</taxon>
        <taxon>Fungi</taxon>
        <taxon>Dikarya</taxon>
        <taxon>Ascomycota</taxon>
        <taxon>Pezizomycotina</taxon>
        <taxon>Eurotiomycetes</taxon>
        <taxon>Eurotiomycetidae</taxon>
        <taxon>Eurotiales</taxon>
        <taxon>Aspergillaceae</taxon>
        <taxon>Aspergillus</taxon>
        <taxon>Aspergillus subgen. Circumdati</taxon>
    </lineage>
</organism>
<evidence type="ECO:0000313" key="8">
    <source>
        <dbReference type="EMBL" id="KAB8071807.1"/>
    </source>
</evidence>
<dbReference type="Proteomes" id="UP000326565">
    <property type="component" value="Unassembled WGS sequence"/>
</dbReference>
<keyword evidence="3 6" id="KW-0812">Transmembrane</keyword>
<dbReference type="GO" id="GO:0016020">
    <property type="term" value="C:membrane"/>
    <property type="evidence" value="ECO:0007669"/>
    <property type="project" value="UniProtKB-SubCell"/>
</dbReference>
<name>A0A5N5WVN4_9EURO</name>
<feature type="transmembrane region" description="Helical" evidence="6">
    <location>
        <begin position="203"/>
        <end position="223"/>
    </location>
</feature>
<feature type="transmembrane region" description="Helical" evidence="6">
    <location>
        <begin position="140"/>
        <end position="159"/>
    </location>
</feature>
<evidence type="ECO:0000256" key="5">
    <source>
        <dbReference type="ARBA" id="ARBA00023136"/>
    </source>
</evidence>
<feature type="transmembrane region" description="Helical" evidence="6">
    <location>
        <begin position="425"/>
        <end position="451"/>
    </location>
</feature>
<dbReference type="PANTHER" id="PTHR42718">
    <property type="entry name" value="MAJOR FACILITATOR SUPERFAMILY MULTIDRUG TRANSPORTER MFSC"/>
    <property type="match status" value="1"/>
</dbReference>
<feature type="transmembrane region" description="Helical" evidence="6">
    <location>
        <begin position="370"/>
        <end position="388"/>
    </location>
</feature>
<feature type="transmembrane region" description="Helical" evidence="6">
    <location>
        <begin position="293"/>
        <end position="315"/>
    </location>
</feature>
<dbReference type="InterPro" id="IPR036259">
    <property type="entry name" value="MFS_trans_sf"/>
</dbReference>
<dbReference type="OrthoDB" id="440755at2759"/>
<feature type="transmembrane region" description="Helical" evidence="6">
    <location>
        <begin position="113"/>
        <end position="133"/>
    </location>
</feature>
<keyword evidence="4 6" id="KW-1133">Transmembrane helix</keyword>
<keyword evidence="9" id="KW-1185">Reference proteome</keyword>